<sequence length="309" mass="35209">MTNKVFKDETLQNPKPHAYGFSNGRDNPSRLPLDPIEVAISDKGIDWTSYFDVEDMFGVHCYDWDIAQTNPVDNWQKINTRDGQHLTSSSFDSRDITSTWEVIGNSEAEFRMLYAALHDFFMNRNGFWIVFGNEPSFKYRVKTKVFAPTYVNERQATIVITFNNYTGMRESVGTSLEIFDKEKSFFSYGMGIPNKDISYESKEEEFSIYNPSSVAIDPLVQHHVLKIHIRGSGSPTLTNKTTGESFTYNRVLIPTDELILDGVDPYINGNPDGINSDHGTITLAKGNNDFEISGLSNSDISFEFYFIYF</sequence>
<dbReference type="Gene3D" id="2.40.30.200">
    <property type="match status" value="1"/>
</dbReference>
<dbReference type="Pfam" id="PF05709">
    <property type="entry name" value="Sipho_tail"/>
    <property type="match status" value="1"/>
</dbReference>
<dbReference type="STRING" id="1423775.FD03_GL001793"/>
<feature type="region of interest" description="Disordered" evidence="1">
    <location>
        <begin position="1"/>
        <end position="26"/>
    </location>
</feature>
<feature type="domain" description="Siphovirus-type tail component RIFT-related" evidence="2">
    <location>
        <begin position="71"/>
        <end position="163"/>
    </location>
</feature>
<comment type="caution">
    <text evidence="3">The sequence shown here is derived from an EMBL/GenBank/DDBJ whole genome shotgun (WGS) entry which is preliminary data.</text>
</comment>
<dbReference type="EMBL" id="AZDZ01000003">
    <property type="protein sequence ID" value="KRK80374.1"/>
    <property type="molecule type" value="Genomic_DNA"/>
</dbReference>
<dbReference type="InterPro" id="IPR008841">
    <property type="entry name" value="Siphovirus-type_tail_N"/>
</dbReference>
<name>A0A0R1K9K5_9LACO</name>
<dbReference type="RefSeq" id="WP_025025106.1">
    <property type="nucleotide sequence ID" value="NZ_AZDZ01000003.1"/>
</dbReference>
<dbReference type="eggNOG" id="ENOG50333IU">
    <property type="taxonomic scope" value="Bacteria"/>
</dbReference>
<evidence type="ECO:0000313" key="4">
    <source>
        <dbReference type="Proteomes" id="UP000051248"/>
    </source>
</evidence>
<dbReference type="Proteomes" id="UP000051248">
    <property type="component" value="Unassembled WGS sequence"/>
</dbReference>
<gene>
    <name evidence="3" type="ORF">FD03_GL001793</name>
</gene>
<feature type="compositionally biased region" description="Basic and acidic residues" evidence="1">
    <location>
        <begin position="1"/>
        <end position="10"/>
    </location>
</feature>
<evidence type="ECO:0000313" key="3">
    <source>
        <dbReference type="EMBL" id="KRK80374.1"/>
    </source>
</evidence>
<evidence type="ECO:0000259" key="2">
    <source>
        <dbReference type="Pfam" id="PF05709"/>
    </source>
</evidence>
<organism evidence="3 4">
    <name type="scientific">Companilactobacillus nodensis DSM 19682 = JCM 14932 = NBRC 107160</name>
    <dbReference type="NCBI Taxonomy" id="1423775"/>
    <lineage>
        <taxon>Bacteria</taxon>
        <taxon>Bacillati</taxon>
        <taxon>Bacillota</taxon>
        <taxon>Bacilli</taxon>
        <taxon>Lactobacillales</taxon>
        <taxon>Lactobacillaceae</taxon>
        <taxon>Companilactobacillus</taxon>
    </lineage>
</organism>
<proteinExistence type="predicted"/>
<evidence type="ECO:0000256" key="1">
    <source>
        <dbReference type="SAM" id="MobiDB-lite"/>
    </source>
</evidence>
<protein>
    <submittedName>
        <fullName evidence="3">Prophage Lp2 protein 49</fullName>
    </submittedName>
</protein>
<dbReference type="OrthoDB" id="2194642at2"/>
<accession>A0A0R1K9K5</accession>
<keyword evidence="4" id="KW-1185">Reference proteome</keyword>
<dbReference type="AlphaFoldDB" id="A0A0R1K9K5"/>
<reference evidence="3 4" key="1">
    <citation type="journal article" date="2015" name="Genome Announc.">
        <title>Expanding the biotechnology potential of lactobacilli through comparative genomics of 213 strains and associated genera.</title>
        <authorList>
            <person name="Sun Z."/>
            <person name="Harris H.M."/>
            <person name="McCann A."/>
            <person name="Guo C."/>
            <person name="Argimon S."/>
            <person name="Zhang W."/>
            <person name="Yang X."/>
            <person name="Jeffery I.B."/>
            <person name="Cooney J.C."/>
            <person name="Kagawa T.F."/>
            <person name="Liu W."/>
            <person name="Song Y."/>
            <person name="Salvetti E."/>
            <person name="Wrobel A."/>
            <person name="Rasinkangas P."/>
            <person name="Parkhill J."/>
            <person name="Rea M.C."/>
            <person name="O'Sullivan O."/>
            <person name="Ritari J."/>
            <person name="Douillard F.P."/>
            <person name="Paul Ross R."/>
            <person name="Yang R."/>
            <person name="Briner A.E."/>
            <person name="Felis G.E."/>
            <person name="de Vos W.M."/>
            <person name="Barrangou R."/>
            <person name="Klaenhammer T.R."/>
            <person name="Caufield P.W."/>
            <person name="Cui Y."/>
            <person name="Zhang H."/>
            <person name="O'Toole P.W."/>
        </authorList>
    </citation>
    <scope>NUCLEOTIDE SEQUENCE [LARGE SCALE GENOMIC DNA]</scope>
    <source>
        <strain evidence="3 4">DSM 19682</strain>
    </source>
</reference>
<dbReference type="PATRIC" id="fig|1423775.4.peg.1829"/>